<dbReference type="InterPro" id="IPR031098">
    <property type="entry name" value="Crust_neurohorm"/>
</dbReference>
<evidence type="ECO:0000256" key="7">
    <source>
        <dbReference type="PIRSR" id="PIRSR631098-51"/>
    </source>
</evidence>
<dbReference type="InterPro" id="IPR018251">
    <property type="entry name" value="Crust_neurhormone_CS"/>
</dbReference>
<dbReference type="InterPro" id="IPR000346">
    <property type="entry name" value="Hyperglycemic1"/>
</dbReference>
<evidence type="ECO:0008006" key="10">
    <source>
        <dbReference type="Google" id="ProtNLM"/>
    </source>
</evidence>
<evidence type="ECO:0000256" key="3">
    <source>
        <dbReference type="ARBA" id="ARBA00022525"/>
    </source>
</evidence>
<dbReference type="Pfam" id="PF01147">
    <property type="entry name" value="Crust_neurohorm"/>
    <property type="match status" value="1"/>
</dbReference>
<dbReference type="Proteomes" id="UP001153709">
    <property type="component" value="Chromosome 2"/>
</dbReference>
<dbReference type="PROSITE" id="PS01250">
    <property type="entry name" value="CHH_MIH_GIH"/>
    <property type="match status" value="1"/>
</dbReference>
<feature type="disulfide bond" evidence="7">
    <location>
        <begin position="55"/>
        <end position="91"/>
    </location>
</feature>
<dbReference type="EMBL" id="OU898277">
    <property type="protein sequence ID" value="CAG9830156.1"/>
    <property type="molecule type" value="Genomic_DNA"/>
</dbReference>
<keyword evidence="3" id="KW-0964">Secreted</keyword>
<comment type="similarity">
    <text evidence="2">Belongs to the arthropod CHH/MIH/GIH/VIH hormone family.</text>
</comment>
<feature type="disulfide bond" evidence="7">
    <location>
        <begin position="71"/>
        <end position="87"/>
    </location>
</feature>
<proteinExistence type="inferred from homology"/>
<evidence type="ECO:0000256" key="1">
    <source>
        <dbReference type="ARBA" id="ARBA00004613"/>
    </source>
</evidence>
<evidence type="ECO:0000256" key="5">
    <source>
        <dbReference type="ARBA" id="ARBA00022702"/>
    </source>
</evidence>
<keyword evidence="4" id="KW-0165">Cleavage on pair of basic residues</keyword>
<organism evidence="8 9">
    <name type="scientific">Diabrotica balteata</name>
    <name type="common">Banded cucumber beetle</name>
    <dbReference type="NCBI Taxonomy" id="107213"/>
    <lineage>
        <taxon>Eukaryota</taxon>
        <taxon>Metazoa</taxon>
        <taxon>Ecdysozoa</taxon>
        <taxon>Arthropoda</taxon>
        <taxon>Hexapoda</taxon>
        <taxon>Insecta</taxon>
        <taxon>Pterygota</taxon>
        <taxon>Neoptera</taxon>
        <taxon>Endopterygota</taxon>
        <taxon>Coleoptera</taxon>
        <taxon>Polyphaga</taxon>
        <taxon>Cucujiformia</taxon>
        <taxon>Chrysomeloidea</taxon>
        <taxon>Chrysomelidae</taxon>
        <taxon>Galerucinae</taxon>
        <taxon>Diabroticina</taxon>
        <taxon>Diabroticites</taxon>
        <taxon>Diabrotica</taxon>
    </lineage>
</organism>
<evidence type="ECO:0000313" key="9">
    <source>
        <dbReference type="Proteomes" id="UP001153709"/>
    </source>
</evidence>
<dbReference type="PANTHER" id="PTHR35981">
    <property type="entry name" value="ION TRANSPORT PEPTIDE, ISOFORM C"/>
    <property type="match status" value="1"/>
</dbReference>
<dbReference type="FunFam" id="1.10.2010.10:FF:000001">
    <property type="entry name" value="Ion transport peptide isoform C"/>
    <property type="match status" value="1"/>
</dbReference>
<reference evidence="8" key="1">
    <citation type="submission" date="2022-01" db="EMBL/GenBank/DDBJ databases">
        <authorList>
            <person name="King R."/>
        </authorList>
    </citation>
    <scope>NUCLEOTIDE SEQUENCE</scope>
</reference>
<accession>A0A9N9SXV8</accession>
<name>A0A9N9SXV8_DIABA</name>
<gene>
    <name evidence="8" type="ORF">DIABBA_LOCUS3882</name>
</gene>
<dbReference type="SUPFAM" id="SSF81778">
    <property type="entry name" value="Crustacean CHH/MIH/GIH neurohormone"/>
    <property type="match status" value="1"/>
</dbReference>
<dbReference type="InterPro" id="IPR035957">
    <property type="entry name" value="Crust_neurohorm_sf"/>
</dbReference>
<dbReference type="InterPro" id="IPR001166">
    <property type="entry name" value="Hyperglycemic"/>
</dbReference>
<sequence length="125" mass="14383">MNHRSSQSVRYTQVGWVCLAIGLFLQIVSGNLVNRSPNLLNHHRITKRSFYDLQCKGVYDKSIFARLDRICEDCYNLFREPSIYSLCRENCFSTRYFGGCCETLLCDDIGTIQDMIKQLNGGDPI</sequence>
<keyword evidence="6 7" id="KW-1015">Disulfide bond</keyword>
<evidence type="ECO:0000256" key="2">
    <source>
        <dbReference type="ARBA" id="ARBA00005447"/>
    </source>
</evidence>
<keyword evidence="9" id="KW-1185">Reference proteome</keyword>
<dbReference type="Gene3D" id="1.10.2010.10">
    <property type="entry name" value="Crustacean CHH/MIH/GIH neurohormone"/>
    <property type="match status" value="1"/>
</dbReference>
<dbReference type="GO" id="GO:0005184">
    <property type="term" value="F:neuropeptide hormone activity"/>
    <property type="evidence" value="ECO:0007669"/>
    <property type="project" value="InterPro"/>
</dbReference>
<evidence type="ECO:0000256" key="4">
    <source>
        <dbReference type="ARBA" id="ARBA00022685"/>
    </source>
</evidence>
<feature type="disulfide bond" evidence="7">
    <location>
        <begin position="74"/>
        <end position="100"/>
    </location>
</feature>
<dbReference type="AlphaFoldDB" id="A0A9N9SXV8"/>
<dbReference type="OrthoDB" id="6365952at2759"/>
<comment type="subcellular location">
    <subcellularLocation>
        <location evidence="1">Secreted</location>
    </subcellularLocation>
</comment>
<dbReference type="PANTHER" id="PTHR35981:SF2">
    <property type="entry name" value="ION TRANSPORT PEPTIDE, ISOFORM C"/>
    <property type="match status" value="1"/>
</dbReference>
<evidence type="ECO:0000256" key="6">
    <source>
        <dbReference type="ARBA" id="ARBA00023157"/>
    </source>
</evidence>
<dbReference type="PRINTS" id="PR00550">
    <property type="entry name" value="HYPRGLYCEMIC"/>
</dbReference>
<dbReference type="GO" id="GO:0005576">
    <property type="term" value="C:extracellular region"/>
    <property type="evidence" value="ECO:0007669"/>
    <property type="project" value="UniProtKB-SubCell"/>
</dbReference>
<keyword evidence="5" id="KW-0372">Hormone</keyword>
<protein>
    <recommendedName>
        <fullName evidence="10">Ion transport peptide</fullName>
    </recommendedName>
</protein>
<evidence type="ECO:0000313" key="8">
    <source>
        <dbReference type="EMBL" id="CAG9830156.1"/>
    </source>
</evidence>
<dbReference type="GO" id="GO:0007623">
    <property type="term" value="P:circadian rhythm"/>
    <property type="evidence" value="ECO:0007669"/>
    <property type="project" value="TreeGrafter"/>
</dbReference>
<dbReference type="PRINTS" id="PR00548">
    <property type="entry name" value="HYPRGLYCEMC1"/>
</dbReference>